<sequence length="184" mass="20908">MRQEARKQIAEELTADIPCISAENTRLLELYRARVLLDKPIRLTVDMLTLPPNGDRRGSPFRTANFDLVKNYTIYLGLHSAIRELNVRTASEDARWLETFLAENGRQLIRPYGGELGAADEIVEKLFSASPAVREGRGGIFDPQRLAEMVLELRADCAEEWLKAVQGADQDQLDLERRLLEEEL</sequence>
<dbReference type="KEGG" id="ccp:CHC_T00003338001"/>
<dbReference type="Gramene" id="CDF35012">
    <property type="protein sequence ID" value="CDF35012"/>
    <property type="gene ID" value="CHC_T00003338001"/>
</dbReference>
<keyword evidence="2" id="KW-1185">Reference proteome</keyword>
<dbReference type="GeneID" id="17322542"/>
<organism evidence="1 2">
    <name type="scientific">Chondrus crispus</name>
    <name type="common">Carrageen Irish moss</name>
    <name type="synonym">Polymorpha crispa</name>
    <dbReference type="NCBI Taxonomy" id="2769"/>
    <lineage>
        <taxon>Eukaryota</taxon>
        <taxon>Rhodophyta</taxon>
        <taxon>Florideophyceae</taxon>
        <taxon>Rhodymeniophycidae</taxon>
        <taxon>Gigartinales</taxon>
        <taxon>Gigartinaceae</taxon>
        <taxon>Chondrus</taxon>
    </lineage>
</organism>
<evidence type="ECO:0000313" key="2">
    <source>
        <dbReference type="Proteomes" id="UP000012073"/>
    </source>
</evidence>
<dbReference type="RefSeq" id="XP_005714831.1">
    <property type="nucleotide sequence ID" value="XM_005714774.1"/>
</dbReference>
<dbReference type="AlphaFoldDB" id="R7Q930"/>
<dbReference type="EMBL" id="HG001713">
    <property type="protein sequence ID" value="CDF35012.1"/>
    <property type="molecule type" value="Genomic_DNA"/>
</dbReference>
<name>R7Q930_CHOCR</name>
<evidence type="ECO:0000313" key="1">
    <source>
        <dbReference type="EMBL" id="CDF35012.1"/>
    </source>
</evidence>
<reference evidence="2" key="1">
    <citation type="journal article" date="2013" name="Proc. Natl. Acad. Sci. U.S.A.">
        <title>Genome structure and metabolic features in the red seaweed Chondrus crispus shed light on evolution of the Archaeplastida.</title>
        <authorList>
            <person name="Collen J."/>
            <person name="Porcel B."/>
            <person name="Carre W."/>
            <person name="Ball S.G."/>
            <person name="Chaparro C."/>
            <person name="Tonon T."/>
            <person name="Barbeyron T."/>
            <person name="Michel G."/>
            <person name="Noel B."/>
            <person name="Valentin K."/>
            <person name="Elias M."/>
            <person name="Artiguenave F."/>
            <person name="Arun A."/>
            <person name="Aury J.M."/>
            <person name="Barbosa-Neto J.F."/>
            <person name="Bothwell J.H."/>
            <person name="Bouget F.Y."/>
            <person name="Brillet L."/>
            <person name="Cabello-Hurtado F."/>
            <person name="Capella-Gutierrez S."/>
            <person name="Charrier B."/>
            <person name="Cladiere L."/>
            <person name="Cock J.M."/>
            <person name="Coelho S.M."/>
            <person name="Colleoni C."/>
            <person name="Czjzek M."/>
            <person name="Da Silva C."/>
            <person name="Delage L."/>
            <person name="Denoeud F."/>
            <person name="Deschamps P."/>
            <person name="Dittami S.M."/>
            <person name="Gabaldon T."/>
            <person name="Gachon C.M."/>
            <person name="Groisillier A."/>
            <person name="Herve C."/>
            <person name="Jabbari K."/>
            <person name="Katinka M."/>
            <person name="Kloareg B."/>
            <person name="Kowalczyk N."/>
            <person name="Labadie K."/>
            <person name="Leblanc C."/>
            <person name="Lopez P.J."/>
            <person name="McLachlan D.H."/>
            <person name="Meslet-Cladiere L."/>
            <person name="Moustafa A."/>
            <person name="Nehr Z."/>
            <person name="Nyvall Collen P."/>
            <person name="Panaud O."/>
            <person name="Partensky F."/>
            <person name="Poulain J."/>
            <person name="Rensing S.A."/>
            <person name="Rousvoal S."/>
            <person name="Samson G."/>
            <person name="Symeonidi A."/>
            <person name="Weissenbach J."/>
            <person name="Zambounis A."/>
            <person name="Wincker P."/>
            <person name="Boyen C."/>
        </authorList>
    </citation>
    <scope>NUCLEOTIDE SEQUENCE [LARGE SCALE GENOMIC DNA]</scope>
    <source>
        <strain evidence="2">cv. Stackhouse</strain>
    </source>
</reference>
<proteinExistence type="predicted"/>
<protein>
    <submittedName>
        <fullName evidence="1">Uncharacterized protein</fullName>
    </submittedName>
</protein>
<gene>
    <name evidence="1" type="ORF">CHC_T00003338001</name>
</gene>
<dbReference type="Proteomes" id="UP000012073">
    <property type="component" value="Unassembled WGS sequence"/>
</dbReference>
<dbReference type="OrthoDB" id="202710at2759"/>
<accession>R7Q930</accession>